<protein>
    <submittedName>
        <fullName evidence="7">Uncharacterized protein</fullName>
    </submittedName>
</protein>
<dbReference type="GO" id="GO:0016592">
    <property type="term" value="C:mediator complex"/>
    <property type="evidence" value="ECO:0007669"/>
    <property type="project" value="InterPro"/>
</dbReference>
<feature type="compositionally biased region" description="Basic and acidic residues" evidence="6">
    <location>
        <begin position="315"/>
        <end position="324"/>
    </location>
</feature>
<evidence type="ECO:0000256" key="1">
    <source>
        <dbReference type="ARBA" id="ARBA00004123"/>
    </source>
</evidence>
<evidence type="ECO:0000313" key="7">
    <source>
        <dbReference type="EMBL" id="KAK6352984.1"/>
    </source>
</evidence>
<comment type="similarity">
    <text evidence="2">Belongs to the Mediator complex subunit 27 family.</text>
</comment>
<comment type="subcellular location">
    <subcellularLocation>
        <location evidence="1">Nucleus</location>
    </subcellularLocation>
</comment>
<gene>
    <name evidence="7" type="ORF">TWF696_004974</name>
</gene>
<feature type="compositionally biased region" description="Acidic residues" evidence="6">
    <location>
        <begin position="376"/>
        <end position="385"/>
    </location>
</feature>
<evidence type="ECO:0000256" key="3">
    <source>
        <dbReference type="ARBA" id="ARBA00023015"/>
    </source>
</evidence>
<evidence type="ECO:0000256" key="2">
    <source>
        <dbReference type="ARBA" id="ARBA00008048"/>
    </source>
</evidence>
<reference evidence="7 8" key="1">
    <citation type="submission" date="2019-10" db="EMBL/GenBank/DDBJ databases">
        <authorList>
            <person name="Palmer J.M."/>
        </authorList>
    </citation>
    <scope>NUCLEOTIDE SEQUENCE [LARGE SCALE GENOMIC DNA]</scope>
    <source>
        <strain evidence="7 8">TWF696</strain>
    </source>
</reference>
<feature type="region of interest" description="Disordered" evidence="6">
    <location>
        <begin position="1"/>
        <end position="28"/>
    </location>
</feature>
<keyword evidence="8" id="KW-1185">Reference proteome</keyword>
<proteinExistence type="inferred from homology"/>
<evidence type="ECO:0000256" key="4">
    <source>
        <dbReference type="ARBA" id="ARBA00023163"/>
    </source>
</evidence>
<sequence length="400" mass="43857">MPADPAPSKPAAGAPSSQNAAPDDPDATEETTLVNALTLLHQMHHKLTLLRESIPHMVQPIMKAGSYASPEALFDDFSKRTVKAHEELVEFTTLVADEKWVFEKALNSRKDAVSGGPSGAENGEIRRWKSSAPVPTYLKTALAEAAARAKGSKEDDEKEKKRKAAAAEAGKEREVPIDEVVGFESDQTRREIVEEFRKAHDDIKVTFENDGKGLEVVLPKAVNLTFSIEFPDASAESNRYIVTLPVPPYLHILILRSVITRPNAGSLKYLLDMLATYKTIYKTKCFKCNKLTHGPKADLPTVRRLRKTIKLVRKEKKDANESNGDKNTSGTSDKMDTSADGGPQRPPNPVKQEQGGDGKPGNPAVEKNDGEKADQSADEDAEVELVEEHWVAYHEGCLGV</sequence>
<accession>A0AAV9V0K9</accession>
<feature type="region of interest" description="Disordered" evidence="6">
    <location>
        <begin position="148"/>
        <end position="170"/>
    </location>
</feature>
<dbReference type="AlphaFoldDB" id="A0AAV9V0K9"/>
<keyword evidence="3" id="KW-0805">Transcription regulation</keyword>
<feature type="compositionally biased region" description="Basic and acidic residues" evidence="6">
    <location>
        <begin position="366"/>
        <end position="375"/>
    </location>
</feature>
<organism evidence="7 8">
    <name type="scientific">Orbilia brochopaga</name>
    <dbReference type="NCBI Taxonomy" id="3140254"/>
    <lineage>
        <taxon>Eukaryota</taxon>
        <taxon>Fungi</taxon>
        <taxon>Dikarya</taxon>
        <taxon>Ascomycota</taxon>
        <taxon>Pezizomycotina</taxon>
        <taxon>Orbiliomycetes</taxon>
        <taxon>Orbiliales</taxon>
        <taxon>Orbiliaceae</taxon>
        <taxon>Orbilia</taxon>
    </lineage>
</organism>
<dbReference type="InterPro" id="IPR021627">
    <property type="entry name" value="Mediator_Med27"/>
</dbReference>
<evidence type="ECO:0000256" key="5">
    <source>
        <dbReference type="ARBA" id="ARBA00023242"/>
    </source>
</evidence>
<feature type="region of interest" description="Disordered" evidence="6">
    <location>
        <begin position="312"/>
        <end position="385"/>
    </location>
</feature>
<dbReference type="Proteomes" id="UP001375240">
    <property type="component" value="Unassembled WGS sequence"/>
</dbReference>
<name>A0AAV9V0K9_9PEZI</name>
<keyword evidence="4" id="KW-0804">Transcription</keyword>
<comment type="caution">
    <text evidence="7">The sequence shown here is derived from an EMBL/GenBank/DDBJ whole genome shotgun (WGS) entry which is preliminary data.</text>
</comment>
<dbReference type="EMBL" id="JAVHNQ010000003">
    <property type="protein sequence ID" value="KAK6352984.1"/>
    <property type="molecule type" value="Genomic_DNA"/>
</dbReference>
<keyword evidence="5" id="KW-0539">Nucleus</keyword>
<dbReference type="Pfam" id="PF11571">
    <property type="entry name" value="Med27"/>
    <property type="match status" value="1"/>
</dbReference>
<evidence type="ECO:0000313" key="8">
    <source>
        <dbReference type="Proteomes" id="UP001375240"/>
    </source>
</evidence>
<evidence type="ECO:0000256" key="6">
    <source>
        <dbReference type="SAM" id="MobiDB-lite"/>
    </source>
</evidence>